<feature type="region of interest" description="Disordered" evidence="1">
    <location>
        <begin position="218"/>
        <end position="245"/>
    </location>
</feature>
<evidence type="ECO:0000313" key="3">
    <source>
        <dbReference type="Proteomes" id="UP000324800"/>
    </source>
</evidence>
<organism evidence="2 3">
    <name type="scientific">Streblomastix strix</name>
    <dbReference type="NCBI Taxonomy" id="222440"/>
    <lineage>
        <taxon>Eukaryota</taxon>
        <taxon>Metamonada</taxon>
        <taxon>Preaxostyla</taxon>
        <taxon>Oxymonadida</taxon>
        <taxon>Streblomastigidae</taxon>
        <taxon>Streblomastix</taxon>
    </lineage>
</organism>
<name>A0A5J4WEG1_9EUKA</name>
<evidence type="ECO:0000256" key="1">
    <source>
        <dbReference type="SAM" id="MobiDB-lite"/>
    </source>
</evidence>
<dbReference type="EMBL" id="SNRW01002256">
    <property type="protein sequence ID" value="KAA6393354.1"/>
    <property type="molecule type" value="Genomic_DNA"/>
</dbReference>
<proteinExistence type="predicted"/>
<comment type="caution">
    <text evidence="2">The sequence shown here is derived from an EMBL/GenBank/DDBJ whole genome shotgun (WGS) entry which is preliminary data.</text>
</comment>
<gene>
    <name evidence="2" type="ORF">EZS28_011122</name>
</gene>
<accession>A0A5J4WEG1</accession>
<evidence type="ECO:0000313" key="2">
    <source>
        <dbReference type="EMBL" id="KAA6393354.1"/>
    </source>
</evidence>
<sequence length="245" mass="28728">MIQEDVIAVQRLFLTIYHAARIITRDAHRRNELVLVNEQFKEALGKSEQTYRVLESYQRIGSRNRYRSTRLYNLLLRHRFLQTSSLILESIMNKHKSKNNELKQQARAAFFSQQDGFGRGPLKRNLNGIPQFDIQLQYQYPMNNFCQQTYPSSQFQHNQMQQLQLQSALYASQPIMFNPNVQTSQWFTPQYTFISQQQIQFASKLGNAVQSVVPKQPLLAEKTKRNAEQEMNDMDSADNNLENSE</sequence>
<protein>
    <submittedName>
        <fullName evidence="2">Uncharacterized protein</fullName>
    </submittedName>
</protein>
<dbReference type="AlphaFoldDB" id="A0A5J4WEG1"/>
<dbReference type="Proteomes" id="UP000324800">
    <property type="component" value="Unassembled WGS sequence"/>
</dbReference>
<reference evidence="2 3" key="1">
    <citation type="submission" date="2019-03" db="EMBL/GenBank/DDBJ databases">
        <title>Single cell metagenomics reveals metabolic interactions within the superorganism composed of flagellate Streblomastix strix and complex community of Bacteroidetes bacteria on its surface.</title>
        <authorList>
            <person name="Treitli S.C."/>
            <person name="Kolisko M."/>
            <person name="Husnik F."/>
            <person name="Keeling P."/>
            <person name="Hampl V."/>
        </authorList>
    </citation>
    <scope>NUCLEOTIDE SEQUENCE [LARGE SCALE GENOMIC DNA]</scope>
    <source>
        <strain evidence="2">ST1C</strain>
    </source>
</reference>